<dbReference type="KEGG" id="orp:MOP44_23595"/>
<dbReference type="AlphaFoldDB" id="A0A9J7BP59"/>
<evidence type="ECO:0000256" key="1">
    <source>
        <dbReference type="SAM" id="Phobius"/>
    </source>
</evidence>
<proteinExistence type="predicted"/>
<name>A0A9J7BP59_9BACT</name>
<gene>
    <name evidence="2" type="ORF">MOP44_23595</name>
</gene>
<keyword evidence="1" id="KW-0812">Transmembrane</keyword>
<accession>A0A9J7BP59</accession>
<keyword evidence="1" id="KW-0472">Membrane</keyword>
<keyword evidence="3" id="KW-1185">Reference proteome</keyword>
<evidence type="ECO:0000313" key="3">
    <source>
        <dbReference type="Proteomes" id="UP001059380"/>
    </source>
</evidence>
<feature type="transmembrane region" description="Helical" evidence="1">
    <location>
        <begin position="114"/>
        <end position="135"/>
    </location>
</feature>
<dbReference type="EMBL" id="CP093313">
    <property type="protein sequence ID" value="UWZ83538.1"/>
    <property type="molecule type" value="Genomic_DNA"/>
</dbReference>
<keyword evidence="1" id="KW-1133">Transmembrane helix</keyword>
<feature type="transmembrane region" description="Helical" evidence="1">
    <location>
        <begin position="147"/>
        <end position="169"/>
    </location>
</feature>
<feature type="transmembrane region" description="Helical" evidence="1">
    <location>
        <begin position="189"/>
        <end position="208"/>
    </location>
</feature>
<organism evidence="2 3">
    <name type="scientific">Occallatibacter riparius</name>
    <dbReference type="NCBI Taxonomy" id="1002689"/>
    <lineage>
        <taxon>Bacteria</taxon>
        <taxon>Pseudomonadati</taxon>
        <taxon>Acidobacteriota</taxon>
        <taxon>Terriglobia</taxon>
        <taxon>Terriglobales</taxon>
        <taxon>Acidobacteriaceae</taxon>
        <taxon>Occallatibacter</taxon>
    </lineage>
</organism>
<dbReference type="Proteomes" id="UP001059380">
    <property type="component" value="Chromosome"/>
</dbReference>
<evidence type="ECO:0000313" key="2">
    <source>
        <dbReference type="EMBL" id="UWZ83538.1"/>
    </source>
</evidence>
<sequence>MNWRRGLLLAAIHLAVAIPCVVWEESHIWQWLRERESIPVTPPPVVQPSDGNTVYFSPCGGWENFSTARTLILGADMPAIAISGWRMTCPGRWQIAGMAGETWFHHSRSVEEKASLGLCVCVAVTWLLVGGFPLRRHPRWYEEPGGFITYCTLCSVALVALSGLIWLLVQLCTQAPHPWAFPEMREAPAFPSLFAMLAWYWWFFLLVWRQLQSAWRLTRRVPLFRTATSEATRS</sequence>
<dbReference type="RefSeq" id="WP_260792873.1">
    <property type="nucleotide sequence ID" value="NZ_CP093313.1"/>
</dbReference>
<reference evidence="2" key="1">
    <citation type="submission" date="2021-04" db="EMBL/GenBank/DDBJ databases">
        <title>Phylogenetic analysis of Acidobacteriaceae.</title>
        <authorList>
            <person name="Qiu L."/>
            <person name="Zhang Q."/>
        </authorList>
    </citation>
    <scope>NUCLEOTIDE SEQUENCE</scope>
    <source>
        <strain evidence="2">DSM 25168</strain>
    </source>
</reference>
<protein>
    <submittedName>
        <fullName evidence="2">Uncharacterized protein</fullName>
    </submittedName>
</protein>